<dbReference type="GO" id="GO:0005840">
    <property type="term" value="C:ribosome"/>
    <property type="evidence" value="ECO:0007669"/>
    <property type="project" value="UniProtKB-KW"/>
</dbReference>
<dbReference type="RefSeq" id="WP_382421461.1">
    <property type="nucleotide sequence ID" value="NZ_JBHSCW010000003.1"/>
</dbReference>
<organism evidence="7 8">
    <name type="scientific">Fodinicurvata halophila</name>
    <dbReference type="NCBI Taxonomy" id="1419723"/>
    <lineage>
        <taxon>Bacteria</taxon>
        <taxon>Pseudomonadati</taxon>
        <taxon>Pseudomonadota</taxon>
        <taxon>Alphaproteobacteria</taxon>
        <taxon>Rhodospirillales</taxon>
        <taxon>Rhodovibrionaceae</taxon>
        <taxon>Fodinicurvata</taxon>
    </lineage>
</organism>
<keyword evidence="8" id="KW-1185">Reference proteome</keyword>
<evidence type="ECO:0000256" key="5">
    <source>
        <dbReference type="ARBA" id="ARBA00022691"/>
    </source>
</evidence>
<reference evidence="8" key="1">
    <citation type="journal article" date="2019" name="Int. J. Syst. Evol. Microbiol.">
        <title>The Global Catalogue of Microorganisms (GCM) 10K type strain sequencing project: providing services to taxonomists for standard genome sequencing and annotation.</title>
        <authorList>
            <consortium name="The Broad Institute Genomics Platform"/>
            <consortium name="The Broad Institute Genome Sequencing Center for Infectious Disease"/>
            <person name="Wu L."/>
            <person name="Ma J."/>
        </authorList>
    </citation>
    <scope>NUCLEOTIDE SEQUENCE [LARGE SCALE GENOMIC DNA]</scope>
    <source>
        <strain evidence="8">CECT 8472</strain>
    </source>
</reference>
<dbReference type="PANTHER" id="PTHR43648">
    <property type="entry name" value="ELECTRON TRANSFER FLAVOPROTEIN BETA SUBUNIT LYSINE METHYLTRANSFERASE"/>
    <property type="match status" value="1"/>
</dbReference>
<dbReference type="PANTHER" id="PTHR43648:SF1">
    <property type="entry name" value="ELECTRON TRANSFER FLAVOPROTEIN BETA SUBUNIT LYSINE METHYLTRANSFERASE"/>
    <property type="match status" value="1"/>
</dbReference>
<keyword evidence="3 6" id="KW-0489">Methyltransferase</keyword>
<evidence type="ECO:0000313" key="8">
    <source>
        <dbReference type="Proteomes" id="UP001595799"/>
    </source>
</evidence>
<evidence type="ECO:0000256" key="3">
    <source>
        <dbReference type="ARBA" id="ARBA00022603"/>
    </source>
</evidence>
<feature type="binding site" evidence="6">
    <location>
        <position position="158"/>
    </location>
    <ligand>
        <name>S-adenosyl-L-methionine</name>
        <dbReference type="ChEBI" id="CHEBI:59789"/>
    </ligand>
</feature>
<evidence type="ECO:0000313" key="7">
    <source>
        <dbReference type="EMBL" id="MFC4351121.1"/>
    </source>
</evidence>
<dbReference type="Gene3D" id="3.40.50.150">
    <property type="entry name" value="Vaccinia Virus protein VP39"/>
    <property type="match status" value="1"/>
</dbReference>
<dbReference type="EMBL" id="JBHSCW010000003">
    <property type="protein sequence ID" value="MFC4351121.1"/>
    <property type="molecule type" value="Genomic_DNA"/>
</dbReference>
<evidence type="ECO:0000256" key="1">
    <source>
        <dbReference type="ARBA" id="ARBA00009741"/>
    </source>
</evidence>
<dbReference type="Proteomes" id="UP001595799">
    <property type="component" value="Unassembled WGS sequence"/>
</dbReference>
<keyword evidence="5 6" id="KW-0949">S-adenosyl-L-methionine</keyword>
<gene>
    <name evidence="6" type="primary">prmA</name>
    <name evidence="7" type="ORF">ACFOW6_06140</name>
</gene>
<comment type="catalytic activity">
    <reaction evidence="6">
        <text>L-lysyl-[protein] + 3 S-adenosyl-L-methionine = N(6),N(6),N(6)-trimethyl-L-lysyl-[protein] + 3 S-adenosyl-L-homocysteine + 3 H(+)</text>
        <dbReference type="Rhea" id="RHEA:54192"/>
        <dbReference type="Rhea" id="RHEA-COMP:9752"/>
        <dbReference type="Rhea" id="RHEA-COMP:13826"/>
        <dbReference type="ChEBI" id="CHEBI:15378"/>
        <dbReference type="ChEBI" id="CHEBI:29969"/>
        <dbReference type="ChEBI" id="CHEBI:57856"/>
        <dbReference type="ChEBI" id="CHEBI:59789"/>
        <dbReference type="ChEBI" id="CHEBI:61961"/>
    </reaction>
</comment>
<dbReference type="GO" id="GO:0008168">
    <property type="term" value="F:methyltransferase activity"/>
    <property type="evidence" value="ECO:0007669"/>
    <property type="project" value="UniProtKB-KW"/>
</dbReference>
<dbReference type="SUPFAM" id="SSF53335">
    <property type="entry name" value="S-adenosyl-L-methionine-dependent methyltransferases"/>
    <property type="match status" value="1"/>
</dbReference>
<dbReference type="InterPro" id="IPR029063">
    <property type="entry name" value="SAM-dependent_MTases_sf"/>
</dbReference>
<dbReference type="GO" id="GO:0032259">
    <property type="term" value="P:methylation"/>
    <property type="evidence" value="ECO:0007669"/>
    <property type="project" value="UniProtKB-KW"/>
</dbReference>
<keyword evidence="4 6" id="KW-0808">Transferase</keyword>
<keyword evidence="2 6" id="KW-0963">Cytoplasm</keyword>
<dbReference type="Pfam" id="PF06325">
    <property type="entry name" value="PrmA"/>
    <property type="match status" value="1"/>
</dbReference>
<proteinExistence type="inferred from homology"/>
<feature type="binding site" evidence="6">
    <location>
        <position position="181"/>
    </location>
    <ligand>
        <name>S-adenosyl-L-methionine</name>
        <dbReference type="ChEBI" id="CHEBI:59789"/>
    </ligand>
</feature>
<feature type="binding site" evidence="6">
    <location>
        <position position="135"/>
    </location>
    <ligand>
        <name>S-adenosyl-L-methionine</name>
        <dbReference type="ChEBI" id="CHEBI:59789"/>
    </ligand>
</feature>
<comment type="similarity">
    <text evidence="1 6">Belongs to the methyltransferase superfamily. PrmA family.</text>
</comment>
<evidence type="ECO:0000256" key="2">
    <source>
        <dbReference type="ARBA" id="ARBA00022490"/>
    </source>
</evidence>
<protein>
    <recommendedName>
        <fullName evidence="6">Ribosomal protein L11 methyltransferase</fullName>
        <shortName evidence="6">L11 Mtase</shortName>
        <ecNumber evidence="6">2.1.1.-</ecNumber>
    </recommendedName>
</protein>
<comment type="caution">
    <text evidence="7">The sequence shown here is derived from an EMBL/GenBank/DDBJ whole genome shotgun (WGS) entry which is preliminary data.</text>
</comment>
<name>A0ABV8UKG2_9PROT</name>
<dbReference type="InterPro" id="IPR050078">
    <property type="entry name" value="Ribosomal_L11_MeTrfase_PrmA"/>
</dbReference>
<sequence>MTQPIYCLTFSVPSQAVPVFENALEGLGAAIAVGGPDRHENTPLQVYLGADPGETELFGRMAAAALGCGIPMPDYHYEIMPETDWVAESQAALPPLQAGRFYVHGSHVQERPAAGAIPLLVDANIAFGTGRHETTRGCLLALCDLAKRGRKKRVLDMGCGSGILAMGAAYLWPKAGILAADNDPGSVRVARENARLNRVSRRIRTYLSQGYAHRAIKAEGPYDLVVANILAAPLCCMATDTARHTAPGGHVILSGLLWHQERWVRQRHRTAGLALEARYRLGDWTTLLLRA</sequence>
<comment type="function">
    <text evidence="6">Methylates ribosomal protein L11.</text>
</comment>
<feature type="binding site" evidence="6">
    <location>
        <position position="228"/>
    </location>
    <ligand>
        <name>S-adenosyl-L-methionine</name>
        <dbReference type="ChEBI" id="CHEBI:59789"/>
    </ligand>
</feature>
<keyword evidence="7" id="KW-0689">Ribosomal protein</keyword>
<dbReference type="EC" id="2.1.1.-" evidence="6"/>
<dbReference type="CDD" id="cd02440">
    <property type="entry name" value="AdoMet_MTases"/>
    <property type="match status" value="1"/>
</dbReference>
<evidence type="ECO:0000256" key="6">
    <source>
        <dbReference type="HAMAP-Rule" id="MF_00735"/>
    </source>
</evidence>
<evidence type="ECO:0000256" key="4">
    <source>
        <dbReference type="ARBA" id="ARBA00022679"/>
    </source>
</evidence>
<keyword evidence="7" id="KW-0687">Ribonucleoprotein</keyword>
<accession>A0ABV8UKG2</accession>
<comment type="subcellular location">
    <subcellularLocation>
        <location evidence="6">Cytoplasm</location>
    </subcellularLocation>
</comment>
<dbReference type="HAMAP" id="MF_00735">
    <property type="entry name" value="Methyltr_PrmA"/>
    <property type="match status" value="1"/>
</dbReference>
<dbReference type="InterPro" id="IPR004498">
    <property type="entry name" value="Ribosomal_PrmA_MeTrfase"/>
</dbReference>